<gene>
    <name evidence="4" type="ORF">Ga0080574_TMP5147</name>
</gene>
<proteinExistence type="inferred from homology"/>
<evidence type="ECO:0000313" key="5">
    <source>
        <dbReference type="Proteomes" id="UP000187059"/>
    </source>
</evidence>
<dbReference type="Pfam" id="PF03972">
    <property type="entry name" value="MmgE_PrpD_N"/>
    <property type="match status" value="1"/>
</dbReference>
<dbReference type="GO" id="GO:0016829">
    <property type="term" value="F:lyase activity"/>
    <property type="evidence" value="ECO:0007669"/>
    <property type="project" value="InterPro"/>
</dbReference>
<organism evidence="4 5">
    <name type="scientific">Salipiger abyssi</name>
    <dbReference type="NCBI Taxonomy" id="1250539"/>
    <lineage>
        <taxon>Bacteria</taxon>
        <taxon>Pseudomonadati</taxon>
        <taxon>Pseudomonadota</taxon>
        <taxon>Alphaproteobacteria</taxon>
        <taxon>Rhodobacterales</taxon>
        <taxon>Roseobacteraceae</taxon>
        <taxon>Salipiger</taxon>
    </lineage>
</organism>
<feature type="domain" description="MmgE/PrpD C-terminal" evidence="3">
    <location>
        <begin position="263"/>
        <end position="417"/>
    </location>
</feature>
<dbReference type="Gene3D" id="1.10.4100.10">
    <property type="entry name" value="2-methylcitrate dehydratase PrpD"/>
    <property type="match status" value="1"/>
</dbReference>
<dbReference type="Gene3D" id="3.30.1330.120">
    <property type="entry name" value="2-methylcitrate dehydratase PrpD"/>
    <property type="match status" value="1"/>
</dbReference>
<dbReference type="InterPro" id="IPR045337">
    <property type="entry name" value="MmgE_PrpD_C"/>
</dbReference>
<geneLocation type="plasmid" evidence="5">
    <name>ppaby7</name>
</geneLocation>
<reference evidence="4 5" key="1">
    <citation type="submission" date="2016-04" db="EMBL/GenBank/DDBJ databases">
        <title>Deep-sea bacteria in the southern Pacific.</title>
        <authorList>
            <person name="Tang K."/>
        </authorList>
    </citation>
    <scope>NUCLEOTIDE SEQUENCE [LARGE SCALE GENOMIC DNA]</scope>
    <source>
        <strain evidence="4 5">JLT2014</strain>
        <plasmid evidence="5">ppaby7</plasmid>
    </source>
</reference>
<dbReference type="InterPro" id="IPR042183">
    <property type="entry name" value="MmgE/PrpD_sf_1"/>
</dbReference>
<keyword evidence="4" id="KW-0614">Plasmid</keyword>
<dbReference type="PANTHER" id="PTHR16943">
    <property type="entry name" value="2-METHYLCITRATE DEHYDRATASE-RELATED"/>
    <property type="match status" value="1"/>
</dbReference>
<comment type="similarity">
    <text evidence="1">Belongs to the PrpD family.</text>
</comment>
<dbReference type="InterPro" id="IPR042188">
    <property type="entry name" value="MmgE/PrpD_sf_2"/>
</dbReference>
<dbReference type="OrthoDB" id="9795089at2"/>
<dbReference type="KEGG" id="paby:Ga0080574_TMP5147"/>
<dbReference type="InterPro" id="IPR005656">
    <property type="entry name" value="MmgE_PrpD"/>
</dbReference>
<dbReference type="SUPFAM" id="SSF103378">
    <property type="entry name" value="2-methylcitrate dehydratase PrpD"/>
    <property type="match status" value="1"/>
</dbReference>
<sequence>MIPERFPVTQRLAEALTRLRPEDLTAVAEDRARIAFLDTIGVTAAGMAEPPVRHLRRVLGCVEAMPQAPRDRALVLGTAAHALDYDDVAFGGHVSAVIVPALLALLPEIPPADAARLPLAYAAGIEAWAETSSREKTLYNAKGGHPTGLLGPIGAAGAASVLLRLDIVATRSALSMAASLGAGLTVNFGTMTKPLHAGRAAEAGVLAALLARNGMTAAPDGIEAPNGFLQVHSPGGTPDLSMPVALEQSLLRLETVSPSIKCFPVCYAAHRAIDAALALHAMPDCDAAEIAAVEITTSPRHSTTLRYRDPQSVAEARFSLEFAVCRALQTGRLGLADLASNALADPELRALMALCTRHLSDEVDPRLDGYAAHDAVRLHMRDGRVLESPHITRPLGHAENPLGQEDLDSKLADCLSQKTGMPTPAACHGMVNALRDDAPAAYKDLSTLAAALW</sequence>
<dbReference type="Proteomes" id="UP000187059">
    <property type="component" value="Plasmid pPABY7"/>
</dbReference>
<keyword evidence="5" id="KW-1185">Reference proteome</keyword>
<name>A0A1P8V1B3_9RHOB</name>
<evidence type="ECO:0000259" key="3">
    <source>
        <dbReference type="Pfam" id="PF19305"/>
    </source>
</evidence>
<dbReference type="AlphaFoldDB" id="A0A1P8V1B3"/>
<evidence type="ECO:0000259" key="2">
    <source>
        <dbReference type="Pfam" id="PF03972"/>
    </source>
</evidence>
<dbReference type="InterPro" id="IPR045336">
    <property type="entry name" value="MmgE_PrpD_N"/>
</dbReference>
<accession>A0A1P8V1B3</accession>
<protein>
    <submittedName>
        <fullName evidence="4">Uncharacterized protein involved in propionate catabolism</fullName>
    </submittedName>
</protein>
<evidence type="ECO:0000256" key="1">
    <source>
        <dbReference type="ARBA" id="ARBA00006174"/>
    </source>
</evidence>
<dbReference type="PANTHER" id="PTHR16943:SF8">
    <property type="entry name" value="2-METHYLCITRATE DEHYDRATASE"/>
    <property type="match status" value="1"/>
</dbReference>
<feature type="domain" description="MmgE/PrpD N-terminal" evidence="2">
    <location>
        <begin position="10"/>
        <end position="239"/>
    </location>
</feature>
<evidence type="ECO:0000313" key="4">
    <source>
        <dbReference type="EMBL" id="APZ55429.1"/>
    </source>
</evidence>
<dbReference type="EMBL" id="CP015097">
    <property type="protein sequence ID" value="APZ55429.1"/>
    <property type="molecule type" value="Genomic_DNA"/>
</dbReference>
<dbReference type="InterPro" id="IPR036148">
    <property type="entry name" value="MmgE/PrpD_sf"/>
</dbReference>
<dbReference type="Pfam" id="PF19305">
    <property type="entry name" value="MmgE_PrpD_C"/>
    <property type="match status" value="1"/>
</dbReference>